<evidence type="ECO:0000256" key="1">
    <source>
        <dbReference type="SAM" id="MobiDB-lite"/>
    </source>
</evidence>
<sequence>MSENSNETEVKTVQSNPTLESEVNSARINALELKVETLSLITESMWNIVKDHSLEDSFDLKSEMAKVIGQREERSAEKVTCVHCGSEELLISGICSQCSEPLKGSDGISVFDY</sequence>
<proteinExistence type="predicted"/>
<organism evidence="2 3">
    <name type="scientific">Neptuniibacter caesariensis</name>
    <dbReference type="NCBI Taxonomy" id="207954"/>
    <lineage>
        <taxon>Bacteria</taxon>
        <taxon>Pseudomonadati</taxon>
        <taxon>Pseudomonadota</taxon>
        <taxon>Gammaproteobacteria</taxon>
        <taxon>Oceanospirillales</taxon>
        <taxon>Oceanospirillaceae</taxon>
        <taxon>Neptuniibacter</taxon>
    </lineage>
</organism>
<dbReference type="EMBL" id="AAOW01000009">
    <property type="protein sequence ID" value="EAR61287.1"/>
    <property type="molecule type" value="Genomic_DNA"/>
</dbReference>
<evidence type="ECO:0000313" key="3">
    <source>
        <dbReference type="Proteomes" id="UP000002171"/>
    </source>
</evidence>
<dbReference type="RefSeq" id="WP_007019911.1">
    <property type="nucleotide sequence ID" value="NZ_CH724125.1"/>
</dbReference>
<keyword evidence="3" id="KW-1185">Reference proteome</keyword>
<gene>
    <name evidence="2" type="ORF">MED92_11189</name>
</gene>
<comment type="caution">
    <text evidence="2">The sequence shown here is derived from an EMBL/GenBank/DDBJ whole genome shotgun (WGS) entry which is preliminary data.</text>
</comment>
<protein>
    <submittedName>
        <fullName evidence="2">Uncharacterized protein</fullName>
    </submittedName>
</protein>
<dbReference type="AlphaFoldDB" id="A0A7U8GRE6"/>
<accession>A0A7U8GRE6</accession>
<evidence type="ECO:0000313" key="2">
    <source>
        <dbReference type="EMBL" id="EAR61287.1"/>
    </source>
</evidence>
<name>A0A7U8GRE6_NEPCE</name>
<reference evidence="2 3" key="1">
    <citation type="submission" date="2006-02" db="EMBL/GenBank/DDBJ databases">
        <authorList>
            <person name="Pinhassi J."/>
            <person name="Pedros-Alio C."/>
            <person name="Ferriera S."/>
            <person name="Johnson J."/>
            <person name="Kravitz S."/>
            <person name="Halpern A."/>
            <person name="Remington K."/>
            <person name="Beeson K."/>
            <person name="Tran B."/>
            <person name="Rogers Y.-H."/>
            <person name="Friedman R."/>
            <person name="Venter J.C."/>
        </authorList>
    </citation>
    <scope>NUCLEOTIDE SEQUENCE [LARGE SCALE GENOMIC DNA]</scope>
    <source>
        <strain evidence="2 3">MED92</strain>
    </source>
</reference>
<dbReference type="Proteomes" id="UP000002171">
    <property type="component" value="Unassembled WGS sequence"/>
</dbReference>
<dbReference type="OrthoDB" id="6119396at2"/>
<feature type="region of interest" description="Disordered" evidence="1">
    <location>
        <begin position="1"/>
        <end position="21"/>
    </location>
</feature>